<keyword evidence="1" id="KW-0472">Membrane</keyword>
<keyword evidence="4" id="KW-1185">Reference proteome</keyword>
<dbReference type="InterPro" id="IPR010982">
    <property type="entry name" value="Lambda_DNA-bd_dom_sf"/>
</dbReference>
<comment type="caution">
    <text evidence="3">The sequence shown here is derived from an EMBL/GenBank/DDBJ whole genome shotgun (WGS) entry which is preliminary data.</text>
</comment>
<proteinExistence type="predicted"/>
<keyword evidence="1" id="KW-0812">Transmembrane</keyword>
<dbReference type="InterPro" id="IPR050400">
    <property type="entry name" value="Bact_Cytoskel_RodZ"/>
</dbReference>
<dbReference type="Pfam" id="PF13413">
    <property type="entry name" value="HTH_25"/>
    <property type="match status" value="1"/>
</dbReference>
<dbReference type="EMBL" id="RCCI01000007">
    <property type="protein sequence ID" value="RLJ62879.1"/>
    <property type="molecule type" value="Genomic_DNA"/>
</dbReference>
<protein>
    <submittedName>
        <fullName evidence="3">Cytoskeleton protein RodZ</fullName>
    </submittedName>
</protein>
<name>A0A497X9I3_9PROT</name>
<dbReference type="RefSeq" id="WP_121243181.1">
    <property type="nucleotide sequence ID" value="NZ_BHVV01000008.1"/>
</dbReference>
<dbReference type="Gene3D" id="1.10.260.40">
    <property type="entry name" value="lambda repressor-like DNA-binding domains"/>
    <property type="match status" value="1"/>
</dbReference>
<dbReference type="AlphaFoldDB" id="A0A497X9I3"/>
<dbReference type="Proteomes" id="UP000268908">
    <property type="component" value="Unassembled WGS sequence"/>
</dbReference>
<evidence type="ECO:0000256" key="1">
    <source>
        <dbReference type="SAM" id="Phobius"/>
    </source>
</evidence>
<dbReference type="InterPro" id="IPR025194">
    <property type="entry name" value="RodZ-like_C"/>
</dbReference>
<evidence type="ECO:0000313" key="3">
    <source>
        <dbReference type="EMBL" id="RLJ62879.1"/>
    </source>
</evidence>
<evidence type="ECO:0000259" key="2">
    <source>
        <dbReference type="PROSITE" id="PS50943"/>
    </source>
</evidence>
<gene>
    <name evidence="3" type="ORF">DFR35_2701</name>
</gene>
<dbReference type="OrthoDB" id="8561330at2"/>
<dbReference type="GO" id="GO:0003677">
    <property type="term" value="F:DNA binding"/>
    <property type="evidence" value="ECO:0007669"/>
    <property type="project" value="InterPro"/>
</dbReference>
<feature type="transmembrane region" description="Helical" evidence="1">
    <location>
        <begin position="127"/>
        <end position="148"/>
    </location>
</feature>
<reference evidence="3 4" key="1">
    <citation type="submission" date="2018-10" db="EMBL/GenBank/DDBJ databases">
        <title>Genomic Encyclopedia of Type Strains, Phase IV (KMG-IV): sequencing the most valuable type-strain genomes for metagenomic binning, comparative biology and taxonomic classification.</title>
        <authorList>
            <person name="Goeker M."/>
        </authorList>
    </citation>
    <scope>NUCLEOTIDE SEQUENCE [LARGE SCALE GENOMIC DNA]</scope>
    <source>
        <strain evidence="3 4">DSM 26916</strain>
    </source>
</reference>
<dbReference type="SUPFAM" id="SSF47413">
    <property type="entry name" value="lambda repressor-like DNA-binding domains"/>
    <property type="match status" value="1"/>
</dbReference>
<dbReference type="PANTHER" id="PTHR34475:SF1">
    <property type="entry name" value="CYTOSKELETON PROTEIN RODZ"/>
    <property type="match status" value="1"/>
</dbReference>
<dbReference type="PANTHER" id="PTHR34475">
    <property type="match status" value="1"/>
</dbReference>
<accession>A0A497X9I3</accession>
<dbReference type="PROSITE" id="PS50943">
    <property type="entry name" value="HTH_CROC1"/>
    <property type="match status" value="1"/>
</dbReference>
<dbReference type="Pfam" id="PF13464">
    <property type="entry name" value="RodZ_C"/>
    <property type="match status" value="1"/>
</dbReference>
<organism evidence="3 4">
    <name type="scientific">Sulfurisoma sediminicola</name>
    <dbReference type="NCBI Taxonomy" id="1381557"/>
    <lineage>
        <taxon>Bacteria</taxon>
        <taxon>Pseudomonadati</taxon>
        <taxon>Pseudomonadota</taxon>
        <taxon>Betaproteobacteria</taxon>
        <taxon>Nitrosomonadales</taxon>
        <taxon>Sterolibacteriaceae</taxon>
        <taxon>Sulfurisoma</taxon>
    </lineage>
</organism>
<dbReference type="InterPro" id="IPR001387">
    <property type="entry name" value="Cro/C1-type_HTH"/>
</dbReference>
<sequence length="286" mass="30515">MSQTETEQSDDAVADLSATVALTPAELPGRRLREAREARGLSLADAANALKFSPRQIAALEADDFHGLQGATFVRGFIRSYARFLKQAPEPLLAMLDAGTALPTAEVRAPEDTGAAMPQPGERRLSAWVAGAIVLVVIAASLIAWHLVSPESAPSLPRELPLAKTERPAQPAEKPVVQPPAPRIEAAPADAAGNQSVAPPAATVIPPDMRQLILTFSDKSWVEIKDSSQRVILSGEFSAGDRQVANGKPPFQLWVGRASAVRVQDGDREVDLKPHARDEVARLTVD</sequence>
<keyword evidence="1" id="KW-1133">Transmembrane helix</keyword>
<evidence type="ECO:0000313" key="4">
    <source>
        <dbReference type="Proteomes" id="UP000268908"/>
    </source>
</evidence>
<feature type="domain" description="HTH cro/C1-type" evidence="2">
    <location>
        <begin position="32"/>
        <end position="61"/>
    </location>
</feature>